<proteinExistence type="predicted"/>
<evidence type="ECO:0000313" key="1">
    <source>
        <dbReference type="EMBL" id="QYA18640.1"/>
    </source>
</evidence>
<gene>
    <name evidence="1" type="ORF">KOM_12_372</name>
</gene>
<accession>A0A8F8KPX5</accession>
<name>A0A8F8KPX5_9VIRU</name>
<organism evidence="1">
    <name type="scientific">Clandestinovirus</name>
    <dbReference type="NCBI Taxonomy" id="2831644"/>
    <lineage>
        <taxon>Viruses</taxon>
    </lineage>
</organism>
<dbReference type="EMBL" id="MZ420154">
    <property type="protein sequence ID" value="QYA18640.1"/>
    <property type="molecule type" value="Genomic_DNA"/>
</dbReference>
<protein>
    <submittedName>
        <fullName evidence="1">Uncharacterized protein</fullName>
    </submittedName>
</protein>
<sequence>MSVPKEIIAIIHTKADRQNAETLMILEQFVIPYLYHIRAIRREPHCRRVGNLVLNSNRLKRRYCARTKGVLESAFTLTALKRVCKQFRRDVSYGMREYWYTVRSDLYFSRKNKINPFVCH</sequence>
<reference evidence="1" key="1">
    <citation type="submission" date="2021-06" db="EMBL/GenBank/DDBJ databases">
        <authorList>
            <person name="Rolland C."/>
        </authorList>
    </citation>
    <scope>NUCLEOTIDE SEQUENCE</scope>
    <source>
        <strain evidence="1">347.936635</strain>
    </source>
</reference>